<dbReference type="GO" id="GO:0030422">
    <property type="term" value="P:siRNA processing"/>
    <property type="evidence" value="ECO:0007669"/>
    <property type="project" value="TreeGrafter"/>
</dbReference>
<dbReference type="InterPro" id="IPR057596">
    <property type="entry name" value="RDRP_core"/>
</dbReference>
<dbReference type="STRING" id="745531.A0A0C3SDF1"/>
<comment type="similarity">
    <text evidence="1">Belongs to the RdRP family.</text>
</comment>
<keyword evidence="1" id="KW-0694">RNA-binding</keyword>
<evidence type="ECO:0000256" key="1">
    <source>
        <dbReference type="RuleBase" id="RU363098"/>
    </source>
</evidence>
<feature type="domain" description="RDRP core" evidence="2">
    <location>
        <begin position="1"/>
        <end position="381"/>
    </location>
</feature>
<dbReference type="Proteomes" id="UP000053257">
    <property type="component" value="Unassembled WGS sequence"/>
</dbReference>
<dbReference type="EC" id="2.7.7.48" evidence="1"/>
<dbReference type="PANTHER" id="PTHR23079:SF55">
    <property type="entry name" value="RNA-DIRECTED RNA POLYMERASE"/>
    <property type="match status" value="1"/>
</dbReference>
<organism evidence="3 4">
    <name type="scientific">Phlebiopsis gigantea (strain 11061_1 CR5-6)</name>
    <name type="common">White-rot fungus</name>
    <name type="synonym">Peniophora gigantea</name>
    <dbReference type="NCBI Taxonomy" id="745531"/>
    <lineage>
        <taxon>Eukaryota</taxon>
        <taxon>Fungi</taxon>
        <taxon>Dikarya</taxon>
        <taxon>Basidiomycota</taxon>
        <taxon>Agaricomycotina</taxon>
        <taxon>Agaricomycetes</taxon>
        <taxon>Polyporales</taxon>
        <taxon>Phanerochaetaceae</taxon>
        <taxon>Phlebiopsis</taxon>
    </lineage>
</organism>
<keyword evidence="4" id="KW-1185">Reference proteome</keyword>
<proteinExistence type="inferred from homology"/>
<dbReference type="InterPro" id="IPR007855">
    <property type="entry name" value="RDRP"/>
</dbReference>
<sequence>MLNVDPLLQGRAICLRPSMKKFEAPGSMTIEVAAVFNRPTRFYLNRYLIMLLEGLKVEGGYGIFKELQDAVIQDTKNATKSFGDAAKLCEGYGLGNAFKLPSIFLDLAKLGVHHPNDVFTRQILNFGIYHVLRDLKYGARVPVPGGYTLVGVADVHQHLEDGEILACVSQGIGEKPIYLEGPTMIARSPTVHPGDVQVVHAIGRPPKGSIFDREPLMNTVVFSTLGSRPLASCLAGGDLDGDVFVCTTLEGLLPTVTYLPADYDTAEKKVLPRPSVRADVADFITEYLYSDNIGIIASTWLVLADQSDQGILDPDCLLLAKLHSNATDYPKSGLPVPMEDVPRYKLPRIKPDWNAPEVAEHASLGLYYESRRCIGCLYREVQLTDPQTERPNRHYVQTLRHIAASFNIAYRRVARLTEEEVVVGTIIAQSSQPRMRQGAISEMREQGSILVNRIAIQLAGPDGDDKEEMLKRAWLAYRISTLHPDAFGSRSFGIVAMHEIFDAVKSIEAIHNYLSF</sequence>
<name>A0A0C3SDF1_PHLG1</name>
<evidence type="ECO:0000313" key="4">
    <source>
        <dbReference type="Proteomes" id="UP000053257"/>
    </source>
</evidence>
<dbReference type="GO" id="GO:0031380">
    <property type="term" value="C:nuclear RNA-directed RNA polymerase complex"/>
    <property type="evidence" value="ECO:0007669"/>
    <property type="project" value="TreeGrafter"/>
</dbReference>
<reference evidence="3 4" key="1">
    <citation type="journal article" date="2014" name="PLoS Genet.">
        <title>Analysis of the Phlebiopsis gigantea genome, transcriptome and secretome provides insight into its pioneer colonization strategies of wood.</title>
        <authorList>
            <person name="Hori C."/>
            <person name="Ishida T."/>
            <person name="Igarashi K."/>
            <person name="Samejima M."/>
            <person name="Suzuki H."/>
            <person name="Master E."/>
            <person name="Ferreira P."/>
            <person name="Ruiz-Duenas F.J."/>
            <person name="Held B."/>
            <person name="Canessa P."/>
            <person name="Larrondo L.F."/>
            <person name="Schmoll M."/>
            <person name="Druzhinina I.S."/>
            <person name="Kubicek C.P."/>
            <person name="Gaskell J.A."/>
            <person name="Kersten P."/>
            <person name="St John F."/>
            <person name="Glasner J."/>
            <person name="Sabat G."/>
            <person name="Splinter BonDurant S."/>
            <person name="Syed K."/>
            <person name="Yadav J."/>
            <person name="Mgbeahuruike A.C."/>
            <person name="Kovalchuk A."/>
            <person name="Asiegbu F.O."/>
            <person name="Lackner G."/>
            <person name="Hoffmeister D."/>
            <person name="Rencoret J."/>
            <person name="Gutierrez A."/>
            <person name="Sun H."/>
            <person name="Lindquist E."/>
            <person name="Barry K."/>
            <person name="Riley R."/>
            <person name="Grigoriev I.V."/>
            <person name="Henrissat B."/>
            <person name="Kues U."/>
            <person name="Berka R.M."/>
            <person name="Martinez A.T."/>
            <person name="Covert S.F."/>
            <person name="Blanchette R.A."/>
            <person name="Cullen D."/>
        </authorList>
    </citation>
    <scope>NUCLEOTIDE SEQUENCE [LARGE SCALE GENOMIC DNA]</scope>
    <source>
        <strain evidence="3 4">11061_1 CR5-6</strain>
    </source>
</reference>
<dbReference type="AlphaFoldDB" id="A0A0C3SDF1"/>
<keyword evidence="1" id="KW-0548">Nucleotidyltransferase</keyword>
<dbReference type="OrthoDB" id="6513042at2759"/>
<comment type="catalytic activity">
    <reaction evidence="1">
        <text>RNA(n) + a ribonucleoside 5'-triphosphate = RNA(n+1) + diphosphate</text>
        <dbReference type="Rhea" id="RHEA:21248"/>
        <dbReference type="Rhea" id="RHEA-COMP:14527"/>
        <dbReference type="Rhea" id="RHEA-COMP:17342"/>
        <dbReference type="ChEBI" id="CHEBI:33019"/>
        <dbReference type="ChEBI" id="CHEBI:61557"/>
        <dbReference type="ChEBI" id="CHEBI:140395"/>
        <dbReference type="EC" id="2.7.7.48"/>
    </reaction>
</comment>
<protein>
    <recommendedName>
        <fullName evidence="1">RNA-dependent RNA polymerase</fullName>
        <ecNumber evidence="1">2.7.7.48</ecNumber>
    </recommendedName>
</protein>
<evidence type="ECO:0000313" key="3">
    <source>
        <dbReference type="EMBL" id="KIP09625.1"/>
    </source>
</evidence>
<keyword evidence="1" id="KW-0808">Transferase</keyword>
<gene>
    <name evidence="3" type="ORF">PHLGIDRAFT_503395</name>
</gene>
<dbReference type="EMBL" id="KN840464">
    <property type="protein sequence ID" value="KIP09625.1"/>
    <property type="molecule type" value="Genomic_DNA"/>
</dbReference>
<dbReference type="HOGENOM" id="CLU_001366_2_2_1"/>
<dbReference type="GO" id="GO:0003968">
    <property type="term" value="F:RNA-directed RNA polymerase activity"/>
    <property type="evidence" value="ECO:0007669"/>
    <property type="project" value="UniProtKB-KW"/>
</dbReference>
<dbReference type="PANTHER" id="PTHR23079">
    <property type="entry name" value="RNA-DEPENDENT RNA POLYMERASE"/>
    <property type="match status" value="1"/>
</dbReference>
<accession>A0A0C3SDF1</accession>
<dbReference type="GO" id="GO:0003723">
    <property type="term" value="F:RNA binding"/>
    <property type="evidence" value="ECO:0007669"/>
    <property type="project" value="UniProtKB-KW"/>
</dbReference>
<keyword evidence="1" id="KW-0696">RNA-directed RNA polymerase</keyword>
<dbReference type="Pfam" id="PF05183">
    <property type="entry name" value="RdRP"/>
    <property type="match status" value="1"/>
</dbReference>
<evidence type="ECO:0000259" key="2">
    <source>
        <dbReference type="Pfam" id="PF05183"/>
    </source>
</evidence>